<dbReference type="Pfam" id="PF00085">
    <property type="entry name" value="Thioredoxin"/>
    <property type="match status" value="1"/>
</dbReference>
<organism evidence="3">
    <name type="scientific">Tetraselmis sp. GSL018</name>
    <dbReference type="NCBI Taxonomy" id="582737"/>
    <lineage>
        <taxon>Eukaryota</taxon>
        <taxon>Viridiplantae</taxon>
        <taxon>Chlorophyta</taxon>
        <taxon>core chlorophytes</taxon>
        <taxon>Chlorodendrophyceae</taxon>
        <taxon>Chlorodendrales</taxon>
        <taxon>Chlorodendraceae</taxon>
        <taxon>Tetraselmis</taxon>
    </lineage>
</organism>
<protein>
    <recommendedName>
        <fullName evidence="2">Thioredoxin domain-containing protein</fullName>
    </recommendedName>
</protein>
<feature type="domain" description="Thioredoxin" evidence="2">
    <location>
        <begin position="106"/>
        <end position="181"/>
    </location>
</feature>
<evidence type="ECO:0000259" key="2">
    <source>
        <dbReference type="Pfam" id="PF00085"/>
    </source>
</evidence>
<evidence type="ECO:0000256" key="1">
    <source>
        <dbReference type="ARBA" id="ARBA00008987"/>
    </source>
</evidence>
<dbReference type="CDD" id="cd02947">
    <property type="entry name" value="TRX_family"/>
    <property type="match status" value="1"/>
</dbReference>
<gene>
    <name evidence="3" type="ORF">TSPGSL018_16305</name>
</gene>
<dbReference type="InterPro" id="IPR036249">
    <property type="entry name" value="Thioredoxin-like_sf"/>
</dbReference>
<accession>A0A061S520</accession>
<evidence type="ECO:0000313" key="3">
    <source>
        <dbReference type="EMBL" id="JAC77990.1"/>
    </source>
</evidence>
<name>A0A061S520_9CHLO</name>
<comment type="similarity">
    <text evidence="1">Belongs to the thioredoxin family.</text>
</comment>
<dbReference type="GO" id="GO:0045454">
    <property type="term" value="P:cell redox homeostasis"/>
    <property type="evidence" value="ECO:0007669"/>
    <property type="project" value="TreeGrafter"/>
</dbReference>
<dbReference type="Gene3D" id="3.40.30.10">
    <property type="entry name" value="Glutaredoxin"/>
    <property type="match status" value="1"/>
</dbReference>
<reference evidence="3" key="1">
    <citation type="submission" date="2014-05" db="EMBL/GenBank/DDBJ databases">
        <title>The transcriptome of the halophilic microalga Tetraselmis sp. GSL018 isolated from the Great Salt Lake, Utah.</title>
        <authorList>
            <person name="Jinkerson R.E."/>
            <person name="D'Adamo S."/>
            <person name="Posewitz M.C."/>
        </authorList>
    </citation>
    <scope>NUCLEOTIDE SEQUENCE</scope>
    <source>
        <strain evidence="3">GSL018</strain>
    </source>
</reference>
<dbReference type="PANTHER" id="PTHR43601:SF32">
    <property type="entry name" value="THIOREDOXIN-LIKE 2-2, CHLOROPLASTIC"/>
    <property type="match status" value="1"/>
</dbReference>
<dbReference type="EMBL" id="GBEZ01007474">
    <property type="protein sequence ID" value="JAC77990.1"/>
    <property type="molecule type" value="Transcribed_RNA"/>
</dbReference>
<dbReference type="PANTHER" id="PTHR43601">
    <property type="entry name" value="THIOREDOXIN, MITOCHONDRIAL"/>
    <property type="match status" value="1"/>
</dbReference>
<dbReference type="InterPro" id="IPR013766">
    <property type="entry name" value="Thioredoxin_domain"/>
</dbReference>
<dbReference type="AlphaFoldDB" id="A0A061S520"/>
<sequence>MFSSKCSSALSKPAQRSLLVSKLQVRHLTATTTERTQTSKRFGKVSSHSQADRFLSLSISCSVLRSKSDSSSSTRSVSAACRACSIHHEEGKQLVRPVCSASQLSQLLTNYANKLVVLMCKARSCRSCKYFTKKFYRVAEHHPDCVFLELTCDESEETFRLMEDLQVPYVPHFVVYKSGYEKIPDSTKLYQRTETRGNYSKGPCIKPADKCGC</sequence>
<proteinExistence type="inferred from homology"/>
<dbReference type="SUPFAM" id="SSF52833">
    <property type="entry name" value="Thioredoxin-like"/>
    <property type="match status" value="1"/>
</dbReference>